<dbReference type="EMBL" id="KQ423506">
    <property type="protein sequence ID" value="KOF72738.1"/>
    <property type="molecule type" value="Genomic_DNA"/>
</dbReference>
<name>A0A0L8G789_OCTBM</name>
<proteinExistence type="predicted"/>
<evidence type="ECO:0000313" key="1">
    <source>
        <dbReference type="EMBL" id="KOF72738.1"/>
    </source>
</evidence>
<dbReference type="AlphaFoldDB" id="A0A0L8G789"/>
<protein>
    <submittedName>
        <fullName evidence="1">Uncharacterized protein</fullName>
    </submittedName>
</protein>
<sequence length="69" mass="8029">MKPGWMNSFSFSVFPSPPIISAKCTNFCILNLFPSFGTKRNPTPHKNHQPKFTFWLNLHHYGYILLISM</sequence>
<accession>A0A0L8G789</accession>
<organism evidence="1">
    <name type="scientific">Octopus bimaculoides</name>
    <name type="common">California two-spotted octopus</name>
    <dbReference type="NCBI Taxonomy" id="37653"/>
    <lineage>
        <taxon>Eukaryota</taxon>
        <taxon>Metazoa</taxon>
        <taxon>Spiralia</taxon>
        <taxon>Lophotrochozoa</taxon>
        <taxon>Mollusca</taxon>
        <taxon>Cephalopoda</taxon>
        <taxon>Coleoidea</taxon>
        <taxon>Octopodiformes</taxon>
        <taxon>Octopoda</taxon>
        <taxon>Incirrata</taxon>
        <taxon>Octopodidae</taxon>
        <taxon>Octopus</taxon>
    </lineage>
</organism>
<reference evidence="1" key="1">
    <citation type="submission" date="2015-07" db="EMBL/GenBank/DDBJ databases">
        <title>MeaNS - Measles Nucleotide Surveillance Program.</title>
        <authorList>
            <person name="Tran T."/>
            <person name="Druce J."/>
        </authorList>
    </citation>
    <scope>NUCLEOTIDE SEQUENCE</scope>
    <source>
        <strain evidence="1">UCB-OBI-ISO-001</strain>
        <tissue evidence="1">Gonad</tissue>
    </source>
</reference>
<gene>
    <name evidence="1" type="ORF">OCBIM_22038999mg</name>
</gene>